<reference evidence="6" key="1">
    <citation type="submission" date="2025-08" db="UniProtKB">
        <authorList>
            <consortium name="Ensembl"/>
        </authorList>
    </citation>
    <scope>IDENTIFICATION</scope>
</reference>
<dbReference type="SUPFAM" id="SSF48726">
    <property type="entry name" value="Immunoglobulin"/>
    <property type="match status" value="1"/>
</dbReference>
<dbReference type="InterPro" id="IPR015631">
    <property type="entry name" value="CD2/SLAM_rcpt"/>
</dbReference>
<dbReference type="Gene3D" id="2.60.40.10">
    <property type="entry name" value="Immunoglobulins"/>
    <property type="match status" value="2"/>
</dbReference>
<feature type="domain" description="Ig-like" evidence="5">
    <location>
        <begin position="138"/>
        <end position="241"/>
    </location>
</feature>
<name>A0A8C0EWC8_BUBBB</name>
<sequence>MDSKLIAVKVSGQLPFLACSSAVSERLGYCFTYIGSHIRCDDVFGILGENFTFPVKIDQRIMEIIWTKNKDKVAEWEGQGETTYFPSFQYRSLLNKENGSLTIFNLEDNDAGTYALDYLDSGRKNHVLTFILSVLAPPSEPEINCNISGDNLVLKCTADFQKPLNYAWKFNGKAIAHQTQEIFIPKKNVGTSEKAACVIKFSQTEKSSEISLTQCYPDRKEARLGSSMDFVCKVSTHFSGT</sequence>
<dbReference type="GO" id="GO:0016020">
    <property type="term" value="C:membrane"/>
    <property type="evidence" value="ECO:0007669"/>
    <property type="project" value="UniProtKB-SubCell"/>
</dbReference>
<dbReference type="InterPro" id="IPR036179">
    <property type="entry name" value="Ig-like_dom_sf"/>
</dbReference>
<dbReference type="Proteomes" id="UP000694567">
    <property type="component" value="Unplaced"/>
</dbReference>
<dbReference type="InterPro" id="IPR013783">
    <property type="entry name" value="Ig-like_fold"/>
</dbReference>
<dbReference type="PANTHER" id="PTHR12080:SF55">
    <property type="entry name" value="LYMPHOCYTE FUNCTION-ASSOCIATED ANTIGEN 3"/>
    <property type="match status" value="1"/>
</dbReference>
<evidence type="ECO:0000259" key="5">
    <source>
        <dbReference type="PROSITE" id="PS50835"/>
    </source>
</evidence>
<comment type="subcellular location">
    <subcellularLocation>
        <location evidence="1">Membrane</location>
    </subcellularLocation>
</comment>
<dbReference type="InterPro" id="IPR007110">
    <property type="entry name" value="Ig-like_dom"/>
</dbReference>
<accession>A0A8C0EWC8</accession>
<dbReference type="PANTHER" id="PTHR12080">
    <property type="entry name" value="SIGNALING LYMPHOCYTIC ACTIVATION MOLECULE"/>
    <property type="match status" value="1"/>
</dbReference>
<reference evidence="6" key="2">
    <citation type="submission" date="2025-09" db="UniProtKB">
        <authorList>
            <consortium name="Ensembl"/>
        </authorList>
    </citation>
    <scope>IDENTIFICATION</scope>
</reference>
<keyword evidence="3" id="KW-0472">Membrane</keyword>
<keyword evidence="2" id="KW-0732">Signal</keyword>
<dbReference type="GO" id="GO:0009986">
    <property type="term" value="C:cell surface"/>
    <property type="evidence" value="ECO:0007669"/>
    <property type="project" value="TreeGrafter"/>
</dbReference>
<evidence type="ECO:0000256" key="3">
    <source>
        <dbReference type="ARBA" id="ARBA00023136"/>
    </source>
</evidence>
<evidence type="ECO:0000256" key="2">
    <source>
        <dbReference type="ARBA" id="ARBA00022729"/>
    </source>
</evidence>
<keyword evidence="4" id="KW-0325">Glycoprotein</keyword>
<dbReference type="Ensembl" id="ENSBOBT00000010171.1">
    <property type="protein sequence ID" value="ENSBOBP00000009924.1"/>
    <property type="gene ID" value="ENSBOBG00000006397.1"/>
</dbReference>
<evidence type="ECO:0000313" key="6">
    <source>
        <dbReference type="Ensembl" id="ENSBOBP00000009924.1"/>
    </source>
</evidence>
<dbReference type="PROSITE" id="PS50835">
    <property type="entry name" value="IG_LIKE"/>
    <property type="match status" value="1"/>
</dbReference>
<keyword evidence="7" id="KW-1185">Reference proteome</keyword>
<dbReference type="CDD" id="cd05775">
    <property type="entry name" value="IgV_CD2_like_N"/>
    <property type="match status" value="1"/>
</dbReference>
<evidence type="ECO:0000256" key="1">
    <source>
        <dbReference type="ARBA" id="ARBA00004370"/>
    </source>
</evidence>
<dbReference type="AlphaFoldDB" id="A0A8C0EWC8"/>
<protein>
    <recommendedName>
        <fullName evidence="5">Ig-like domain-containing protein</fullName>
    </recommendedName>
</protein>
<evidence type="ECO:0000313" key="7">
    <source>
        <dbReference type="Proteomes" id="UP000694567"/>
    </source>
</evidence>
<proteinExistence type="predicted"/>
<organism evidence="6 7">
    <name type="scientific">Bubo bubo</name>
    <name type="common">Eurasian eagle-owl</name>
    <name type="synonym">Strix bubo</name>
    <dbReference type="NCBI Taxonomy" id="30461"/>
    <lineage>
        <taxon>Eukaryota</taxon>
        <taxon>Metazoa</taxon>
        <taxon>Chordata</taxon>
        <taxon>Craniata</taxon>
        <taxon>Vertebrata</taxon>
        <taxon>Euteleostomi</taxon>
        <taxon>Archelosauria</taxon>
        <taxon>Archosauria</taxon>
        <taxon>Dinosauria</taxon>
        <taxon>Saurischia</taxon>
        <taxon>Theropoda</taxon>
        <taxon>Coelurosauria</taxon>
        <taxon>Aves</taxon>
        <taxon>Neognathae</taxon>
        <taxon>Neoaves</taxon>
        <taxon>Telluraves</taxon>
        <taxon>Strigiformes</taxon>
        <taxon>Strigidae</taxon>
        <taxon>Bubo</taxon>
    </lineage>
</organism>
<evidence type="ECO:0000256" key="4">
    <source>
        <dbReference type="ARBA" id="ARBA00023180"/>
    </source>
</evidence>
<dbReference type="GO" id="GO:0005102">
    <property type="term" value="F:signaling receptor binding"/>
    <property type="evidence" value="ECO:0007669"/>
    <property type="project" value="TreeGrafter"/>
</dbReference>